<dbReference type="HOGENOM" id="CLU_1838346_0_0_1"/>
<reference evidence="2" key="1">
    <citation type="submission" date="2015-04" db="UniProtKB">
        <authorList>
            <consortium name="EnsemblPlants"/>
        </authorList>
    </citation>
    <scope>IDENTIFICATION</scope>
    <source>
        <strain evidence="2">SL10</strain>
    </source>
</reference>
<sequence length="140" mass="14614">MDACIGLLAVGAWCCIPALLLCHSSHPASASALPARARLLACPLGPGGWSRRRLAGADAAAAALRPEAGSLAAAPSSPHPALLRATRTTEVAVRRWGSGMGIDGLVRVEKMIDTGNEMPNDEYFALGTRGFEDEDITKYS</sequence>
<evidence type="ECO:0000313" key="3">
    <source>
        <dbReference type="Proteomes" id="UP000006591"/>
    </source>
</evidence>
<feature type="signal peptide" evidence="1">
    <location>
        <begin position="1"/>
        <end position="30"/>
    </location>
</feature>
<dbReference type="Proteomes" id="UP000006591">
    <property type="component" value="Chromosome 1"/>
</dbReference>
<dbReference type="Gramene" id="ONIVA01G17000.1">
    <property type="protein sequence ID" value="ONIVA01G17000.1"/>
    <property type="gene ID" value="ONIVA01G17000"/>
</dbReference>
<protein>
    <submittedName>
        <fullName evidence="2">Uncharacterized protein</fullName>
    </submittedName>
</protein>
<keyword evidence="3" id="KW-1185">Reference proteome</keyword>
<dbReference type="AlphaFoldDB" id="A0A0E0FLA5"/>
<keyword evidence="1" id="KW-0732">Signal</keyword>
<accession>A0A0E0FLA5</accession>
<feature type="chain" id="PRO_5002359346" evidence="1">
    <location>
        <begin position="31"/>
        <end position="140"/>
    </location>
</feature>
<evidence type="ECO:0000313" key="2">
    <source>
        <dbReference type="EnsemblPlants" id="ONIVA01G17000.1"/>
    </source>
</evidence>
<name>A0A0E0FLA5_ORYNI</name>
<dbReference type="EnsemblPlants" id="ONIVA01G17000.1">
    <property type="protein sequence ID" value="ONIVA01G17000.1"/>
    <property type="gene ID" value="ONIVA01G17000"/>
</dbReference>
<proteinExistence type="predicted"/>
<evidence type="ECO:0000256" key="1">
    <source>
        <dbReference type="SAM" id="SignalP"/>
    </source>
</evidence>
<organism evidence="2">
    <name type="scientific">Oryza nivara</name>
    <name type="common">Indian wild rice</name>
    <name type="synonym">Oryza sativa f. spontanea</name>
    <dbReference type="NCBI Taxonomy" id="4536"/>
    <lineage>
        <taxon>Eukaryota</taxon>
        <taxon>Viridiplantae</taxon>
        <taxon>Streptophyta</taxon>
        <taxon>Embryophyta</taxon>
        <taxon>Tracheophyta</taxon>
        <taxon>Spermatophyta</taxon>
        <taxon>Magnoliopsida</taxon>
        <taxon>Liliopsida</taxon>
        <taxon>Poales</taxon>
        <taxon>Poaceae</taxon>
        <taxon>BOP clade</taxon>
        <taxon>Oryzoideae</taxon>
        <taxon>Oryzeae</taxon>
        <taxon>Oryzinae</taxon>
        <taxon>Oryza</taxon>
    </lineage>
</organism>
<reference evidence="2" key="2">
    <citation type="submission" date="2018-04" db="EMBL/GenBank/DDBJ databases">
        <title>OnivRS2 (Oryza nivara Reference Sequence Version 2).</title>
        <authorList>
            <person name="Zhang J."/>
            <person name="Kudrna D."/>
            <person name="Lee S."/>
            <person name="Talag J."/>
            <person name="Rajasekar S."/>
            <person name="Welchert J."/>
            <person name="Hsing Y.-I."/>
            <person name="Wing R.A."/>
        </authorList>
    </citation>
    <scope>NUCLEOTIDE SEQUENCE [LARGE SCALE GENOMIC DNA]</scope>
</reference>